<dbReference type="RefSeq" id="WP_157478962.1">
    <property type="nucleotide sequence ID" value="NZ_CP046566.1"/>
</dbReference>
<dbReference type="Gene3D" id="3.40.50.1100">
    <property type="match status" value="2"/>
</dbReference>
<feature type="active site" description="Nucleophile" evidence="4">
    <location>
        <position position="71"/>
    </location>
</feature>
<evidence type="ECO:0000256" key="3">
    <source>
        <dbReference type="ARBA" id="ARBA00022898"/>
    </source>
</evidence>
<evidence type="ECO:0000256" key="2">
    <source>
        <dbReference type="ARBA" id="ARBA00008639"/>
    </source>
</evidence>
<accession>A0A6I6GU40</accession>
<gene>
    <name evidence="7" type="ORF">GLV81_11320</name>
</gene>
<proteinExistence type="inferred from homology"/>
<dbReference type="KEGG" id="fls:GLV81_11320"/>
<organism evidence="7 8">
    <name type="scientific">Phnomibacter ginsenosidimutans</name>
    <dbReference type="NCBI Taxonomy" id="2676868"/>
    <lineage>
        <taxon>Bacteria</taxon>
        <taxon>Pseudomonadati</taxon>
        <taxon>Bacteroidota</taxon>
        <taxon>Chitinophagia</taxon>
        <taxon>Chitinophagales</taxon>
        <taxon>Chitinophagaceae</taxon>
        <taxon>Phnomibacter</taxon>
    </lineage>
</organism>
<reference evidence="7 8" key="1">
    <citation type="submission" date="2019-11" db="EMBL/GenBank/DDBJ databases">
        <authorList>
            <person name="Im W.T."/>
        </authorList>
    </citation>
    <scope>NUCLEOTIDE SEQUENCE [LARGE SCALE GENOMIC DNA]</scope>
    <source>
        <strain evidence="7 8">SB-02</strain>
    </source>
</reference>
<evidence type="ECO:0000256" key="1">
    <source>
        <dbReference type="ARBA" id="ARBA00001933"/>
    </source>
</evidence>
<dbReference type="GO" id="GO:0019148">
    <property type="term" value="F:D-cysteine desulfhydrase activity"/>
    <property type="evidence" value="ECO:0007669"/>
    <property type="project" value="TreeGrafter"/>
</dbReference>
<evidence type="ECO:0000256" key="5">
    <source>
        <dbReference type="PIRSR" id="PIRSR006278-2"/>
    </source>
</evidence>
<dbReference type="InterPro" id="IPR036052">
    <property type="entry name" value="TrpB-like_PALP_sf"/>
</dbReference>
<dbReference type="Pfam" id="PF00291">
    <property type="entry name" value="PALP"/>
    <property type="match status" value="1"/>
</dbReference>
<dbReference type="PANTHER" id="PTHR43780">
    <property type="entry name" value="1-AMINOCYCLOPROPANE-1-CARBOXYLATE DEAMINASE-RELATED"/>
    <property type="match status" value="1"/>
</dbReference>
<comment type="cofactor">
    <cofactor evidence="1">
        <name>pyridoxal 5'-phosphate</name>
        <dbReference type="ChEBI" id="CHEBI:597326"/>
    </cofactor>
</comment>
<dbReference type="PIRSF" id="PIRSF006278">
    <property type="entry name" value="ACCD_DCysDesulf"/>
    <property type="match status" value="1"/>
</dbReference>
<evidence type="ECO:0000313" key="8">
    <source>
        <dbReference type="Proteomes" id="UP000426027"/>
    </source>
</evidence>
<feature type="domain" description="Tryptophan synthase beta chain-like PALP" evidence="6">
    <location>
        <begin position="25"/>
        <end position="282"/>
    </location>
</feature>
<keyword evidence="3 5" id="KW-0663">Pyridoxal phosphate</keyword>
<keyword evidence="8" id="KW-1185">Reference proteome</keyword>
<dbReference type="EMBL" id="CP046566">
    <property type="protein sequence ID" value="QGW28609.1"/>
    <property type="molecule type" value="Genomic_DNA"/>
</dbReference>
<evidence type="ECO:0000313" key="7">
    <source>
        <dbReference type="EMBL" id="QGW28609.1"/>
    </source>
</evidence>
<dbReference type="Proteomes" id="UP000426027">
    <property type="component" value="Chromosome"/>
</dbReference>
<name>A0A6I6GU40_9BACT</name>
<dbReference type="PANTHER" id="PTHR43780:SF2">
    <property type="entry name" value="1-AMINOCYCLOPROPANE-1-CARBOXYLATE DEAMINASE-RELATED"/>
    <property type="match status" value="1"/>
</dbReference>
<dbReference type="InterPro" id="IPR001926">
    <property type="entry name" value="TrpB-like_PALP"/>
</dbReference>
<dbReference type="AlphaFoldDB" id="A0A6I6GU40"/>
<feature type="modified residue" description="N6-(pyridoxal phosphate)lysine" evidence="5">
    <location>
        <position position="44"/>
    </location>
</feature>
<protein>
    <submittedName>
        <fullName evidence="7">Pyridoxal-phosphate dependent enzyme</fullName>
    </submittedName>
</protein>
<dbReference type="SUPFAM" id="SSF53686">
    <property type="entry name" value="Tryptophan synthase beta subunit-like PLP-dependent enzymes"/>
    <property type="match status" value="1"/>
</dbReference>
<sequence length="300" mass="32815">MLQNQWPAPPLLSPQQLQGHPLGVGIEVYALRLDTLHPLVSGNKWLKLYGWLQTNPSLASNGIISKGGAWSNHVHATAAWCHLHQLPFTAIIKAAAHTRTAMLDDVQQWGGNIIYAHRSEFYNDAHWQAIADAQQLLYIPMGGDGLPGVKGVQDYFDKLTNFTADAVWCATGTGTTAAGILQSSMPFTHFHAVNPGIQDATVDALLHATAATHQKQLQLHHLPNDRFGRCSDATIDCMLQWQSNTGLATDIMYTGKLLHAMQRHYAQTEYSSPQKILLIHTGGLQGNRSHPLLSLQSTGG</sequence>
<comment type="similarity">
    <text evidence="2">Belongs to the ACC deaminase/D-cysteine desulfhydrase family.</text>
</comment>
<evidence type="ECO:0000259" key="6">
    <source>
        <dbReference type="Pfam" id="PF00291"/>
    </source>
</evidence>
<evidence type="ECO:0000256" key="4">
    <source>
        <dbReference type="PIRSR" id="PIRSR006278-1"/>
    </source>
</evidence>
<dbReference type="InterPro" id="IPR027278">
    <property type="entry name" value="ACCD_DCysDesulf"/>
</dbReference>